<name>A0A0V0H536_SOLCH</name>
<evidence type="ECO:0000313" key="1">
    <source>
        <dbReference type="EMBL" id="JAP15461.1"/>
    </source>
</evidence>
<dbReference type="AlphaFoldDB" id="A0A0V0H536"/>
<reference evidence="1" key="1">
    <citation type="submission" date="2015-12" db="EMBL/GenBank/DDBJ databases">
        <title>Gene expression during late stages of embryo sac development: a critical building block for successful pollen-pistil interactions.</title>
        <authorList>
            <person name="Liu Y."/>
            <person name="Joly V."/>
            <person name="Sabar M."/>
            <person name="Matton D.P."/>
        </authorList>
    </citation>
    <scope>NUCLEOTIDE SEQUENCE</scope>
</reference>
<feature type="non-terminal residue" evidence="1">
    <location>
        <position position="1"/>
    </location>
</feature>
<protein>
    <submittedName>
        <fullName evidence="1">Putative ovule protein</fullName>
    </submittedName>
</protein>
<dbReference type="EMBL" id="GEDG01025136">
    <property type="protein sequence ID" value="JAP15461.1"/>
    <property type="molecule type" value="Transcribed_RNA"/>
</dbReference>
<accession>A0A0V0H536</accession>
<proteinExistence type="predicted"/>
<sequence>FIEKLLIHGYTLYICYVQDFTVYVCIYRFTEVVAKDKVIHYYVGGNHLDYLYYRCNFVTFEAFC</sequence>
<organism evidence="1">
    <name type="scientific">Solanum chacoense</name>
    <name type="common">Chaco potato</name>
    <dbReference type="NCBI Taxonomy" id="4108"/>
    <lineage>
        <taxon>Eukaryota</taxon>
        <taxon>Viridiplantae</taxon>
        <taxon>Streptophyta</taxon>
        <taxon>Embryophyta</taxon>
        <taxon>Tracheophyta</taxon>
        <taxon>Spermatophyta</taxon>
        <taxon>Magnoliopsida</taxon>
        <taxon>eudicotyledons</taxon>
        <taxon>Gunneridae</taxon>
        <taxon>Pentapetalae</taxon>
        <taxon>asterids</taxon>
        <taxon>lamiids</taxon>
        <taxon>Solanales</taxon>
        <taxon>Solanaceae</taxon>
        <taxon>Solanoideae</taxon>
        <taxon>Solaneae</taxon>
        <taxon>Solanum</taxon>
    </lineage>
</organism>